<dbReference type="Pfam" id="PF19502">
    <property type="entry name" value="DUF6036"/>
    <property type="match status" value="1"/>
</dbReference>
<protein>
    <recommendedName>
        <fullName evidence="1">DUF6036 domain-containing protein</fullName>
    </recommendedName>
</protein>
<evidence type="ECO:0000313" key="3">
    <source>
        <dbReference type="Proteomes" id="UP000264071"/>
    </source>
</evidence>
<dbReference type="AlphaFoldDB" id="A0A3D4VDF5"/>
<comment type="caution">
    <text evidence="2">The sequence shown here is derived from an EMBL/GenBank/DDBJ whole genome shotgun (WGS) entry which is preliminary data.</text>
</comment>
<evidence type="ECO:0000313" key="2">
    <source>
        <dbReference type="EMBL" id="HCT59141.1"/>
    </source>
</evidence>
<dbReference type="EMBL" id="DPIY01000012">
    <property type="protein sequence ID" value="HCT59141.1"/>
    <property type="molecule type" value="Genomic_DNA"/>
</dbReference>
<sequence>MREVATSERIDRFLAALAQAATVPTTVYLVGGATAVLTGWRESTRDIDLIIRPESDSLLRAIPRLKDQLAINVEFAAPDHFIPVPPHWEERSPIVKRIGLLTVCHYDLTAQALAKIERSHLRDLADVRAMLKAGLVTVEGLRAAFTEAEADLYRYPAVDPESYRQALDEVISSAS</sequence>
<evidence type="ECO:0000259" key="1">
    <source>
        <dbReference type="Pfam" id="PF19502"/>
    </source>
</evidence>
<feature type="domain" description="DUF6036" evidence="1">
    <location>
        <begin position="10"/>
        <end position="154"/>
    </location>
</feature>
<reference evidence="2 3" key="1">
    <citation type="journal article" date="2018" name="Nat. Biotechnol.">
        <title>A standardized bacterial taxonomy based on genome phylogeny substantially revises the tree of life.</title>
        <authorList>
            <person name="Parks D.H."/>
            <person name="Chuvochina M."/>
            <person name="Waite D.W."/>
            <person name="Rinke C."/>
            <person name="Skarshewski A."/>
            <person name="Chaumeil P.A."/>
            <person name="Hugenholtz P."/>
        </authorList>
    </citation>
    <scope>NUCLEOTIDE SEQUENCE [LARGE SCALE GENOMIC DNA]</scope>
    <source>
        <strain evidence="2">UBA8844</strain>
    </source>
</reference>
<gene>
    <name evidence="2" type="ORF">DGD08_18220</name>
</gene>
<accession>A0A3D4VDF5</accession>
<proteinExistence type="predicted"/>
<dbReference type="Proteomes" id="UP000264071">
    <property type="component" value="Unassembled WGS sequence"/>
</dbReference>
<dbReference type="InterPro" id="IPR045792">
    <property type="entry name" value="DUF6036"/>
</dbReference>
<dbReference type="OMA" id="HYDFTAQ"/>
<name>A0A3D4VDF5_9BACT</name>
<organism evidence="2 3">
    <name type="scientific">Gemmatimonas aurantiaca</name>
    <dbReference type="NCBI Taxonomy" id="173480"/>
    <lineage>
        <taxon>Bacteria</taxon>
        <taxon>Pseudomonadati</taxon>
        <taxon>Gemmatimonadota</taxon>
        <taxon>Gemmatimonadia</taxon>
        <taxon>Gemmatimonadales</taxon>
        <taxon>Gemmatimonadaceae</taxon>
        <taxon>Gemmatimonas</taxon>
    </lineage>
</organism>